<dbReference type="Proteomes" id="UP000478208">
    <property type="component" value="Unassembled WGS sequence"/>
</dbReference>
<evidence type="ECO:0000256" key="1">
    <source>
        <dbReference type="SAM" id="Phobius"/>
    </source>
</evidence>
<evidence type="ECO:0000313" key="3">
    <source>
        <dbReference type="Proteomes" id="UP000478208"/>
    </source>
</evidence>
<dbReference type="AlphaFoldDB" id="A0A6L6U8C6"/>
<proteinExistence type="predicted"/>
<gene>
    <name evidence="2" type="ORF">GN138_08870</name>
</gene>
<keyword evidence="3" id="KW-1185">Reference proteome</keyword>
<dbReference type="EMBL" id="WOWS01000003">
    <property type="protein sequence ID" value="MUU78555.1"/>
    <property type="molecule type" value="Genomic_DNA"/>
</dbReference>
<keyword evidence="1" id="KW-0472">Membrane</keyword>
<feature type="transmembrane region" description="Helical" evidence="1">
    <location>
        <begin position="210"/>
        <end position="227"/>
    </location>
</feature>
<sequence>MSENFESILLEHEGLNKLITEKDLNTFVKFPSFDTFSTAFIDWLSPKYYEAFVEIYTTHLGTKKEAKVVKLINSTWFCNAETTDRIVEFLSERLDTTVELSKQLNKKITGNKNLEDIISVSSSMVNDVLNYVNKAIFEKNHPEIADKKNEILDNSLAVCEELKQYKASSEVEFTMFNGILDRLKSIKLNEAQSVRYQACVNKSKSSSNKYLIVTVILVILFIVRMIVRFAN</sequence>
<protein>
    <submittedName>
        <fullName evidence="2">Uncharacterized protein</fullName>
    </submittedName>
</protein>
<keyword evidence="1" id="KW-1133">Transmembrane helix</keyword>
<evidence type="ECO:0000313" key="2">
    <source>
        <dbReference type="EMBL" id="MUU78555.1"/>
    </source>
</evidence>
<reference evidence="2 3" key="1">
    <citation type="submission" date="2019-12" db="EMBL/GenBank/DDBJ databases">
        <authorList>
            <person name="Li J."/>
        </authorList>
    </citation>
    <scope>NUCLEOTIDE SEQUENCE [LARGE SCALE GENOMIC DNA]</scope>
    <source>
        <strain evidence="2 3">HL2-2</strain>
    </source>
</reference>
<organism evidence="2 3">
    <name type="scientific">Winogradskyella endarachnes</name>
    <dbReference type="NCBI Taxonomy" id="2681965"/>
    <lineage>
        <taxon>Bacteria</taxon>
        <taxon>Pseudomonadati</taxon>
        <taxon>Bacteroidota</taxon>
        <taxon>Flavobacteriia</taxon>
        <taxon>Flavobacteriales</taxon>
        <taxon>Flavobacteriaceae</taxon>
        <taxon>Winogradskyella</taxon>
    </lineage>
</organism>
<keyword evidence="1" id="KW-0812">Transmembrane</keyword>
<accession>A0A6L6U8C6</accession>
<comment type="caution">
    <text evidence="2">The sequence shown here is derived from an EMBL/GenBank/DDBJ whole genome shotgun (WGS) entry which is preliminary data.</text>
</comment>
<name>A0A6L6U8C6_9FLAO</name>
<dbReference type="RefSeq" id="WP_157363450.1">
    <property type="nucleotide sequence ID" value="NZ_WOWS01000003.1"/>
</dbReference>